<evidence type="ECO:0000256" key="6">
    <source>
        <dbReference type="SAM" id="Coils"/>
    </source>
</evidence>
<accession>A0ABD3UP32</accession>
<dbReference type="InterPro" id="IPR012474">
    <property type="entry name" value="Frigida"/>
</dbReference>
<proteinExistence type="inferred from homology"/>
<evidence type="ECO:0000256" key="7">
    <source>
        <dbReference type="SAM" id="MobiDB-lite"/>
    </source>
</evidence>
<dbReference type="EMBL" id="JBJXBP010000001">
    <property type="protein sequence ID" value="KAL3851150.1"/>
    <property type="molecule type" value="Genomic_DNA"/>
</dbReference>
<evidence type="ECO:0000256" key="5">
    <source>
        <dbReference type="RuleBase" id="RU364012"/>
    </source>
</evidence>
<reference evidence="8 9" key="1">
    <citation type="submission" date="2024-12" db="EMBL/GenBank/DDBJ databases">
        <title>The unique morphological basis and parallel evolutionary history of personate flowers in Penstemon.</title>
        <authorList>
            <person name="Depatie T.H."/>
            <person name="Wessinger C.A."/>
        </authorList>
    </citation>
    <scope>NUCLEOTIDE SEQUENCE [LARGE SCALE GENOMIC DNA]</scope>
    <source>
        <strain evidence="8">WTNN_2</strain>
        <tissue evidence="8">Leaf</tissue>
    </source>
</reference>
<feature type="compositionally biased region" description="Low complexity" evidence="7">
    <location>
        <begin position="379"/>
        <end position="391"/>
    </location>
</feature>
<feature type="coiled-coil region" evidence="6">
    <location>
        <begin position="6"/>
        <end position="33"/>
    </location>
</feature>
<dbReference type="PANTHER" id="PTHR31791">
    <property type="entry name" value="FRIGIDA-LIKE PROTEIN 3-RELATED"/>
    <property type="match status" value="1"/>
</dbReference>
<gene>
    <name evidence="8" type="ORF">ACJIZ3_013032</name>
</gene>
<comment type="caution">
    <text evidence="8">The sequence shown here is derived from an EMBL/GenBank/DDBJ whole genome shotgun (WGS) entry which is preliminary data.</text>
</comment>
<dbReference type="PANTHER" id="PTHR31791:SF47">
    <property type="entry name" value="INACTIVE FRIGIDA-LIKE PROTEIN 2"/>
    <property type="match status" value="1"/>
</dbReference>
<evidence type="ECO:0000256" key="1">
    <source>
        <dbReference type="ARBA" id="ARBA00008956"/>
    </source>
</evidence>
<evidence type="ECO:0000256" key="3">
    <source>
        <dbReference type="ARBA" id="ARBA00022782"/>
    </source>
</evidence>
<dbReference type="GO" id="GO:0009908">
    <property type="term" value="P:flower development"/>
    <property type="evidence" value="ECO:0007669"/>
    <property type="project" value="UniProtKB-KW"/>
</dbReference>
<protein>
    <recommendedName>
        <fullName evidence="5">FRIGIDA-like protein</fullName>
    </recommendedName>
</protein>
<feature type="region of interest" description="Disordered" evidence="7">
    <location>
        <begin position="467"/>
        <end position="492"/>
    </location>
</feature>
<dbReference type="Proteomes" id="UP001634393">
    <property type="component" value="Unassembled WGS sequence"/>
</dbReference>
<feature type="compositionally biased region" description="Polar residues" evidence="7">
    <location>
        <begin position="467"/>
        <end position="478"/>
    </location>
</feature>
<dbReference type="AlphaFoldDB" id="A0ABD3UP32"/>
<keyword evidence="9" id="KW-1185">Reference proteome</keyword>
<organism evidence="8 9">
    <name type="scientific">Penstemon smallii</name>
    <dbReference type="NCBI Taxonomy" id="265156"/>
    <lineage>
        <taxon>Eukaryota</taxon>
        <taxon>Viridiplantae</taxon>
        <taxon>Streptophyta</taxon>
        <taxon>Embryophyta</taxon>
        <taxon>Tracheophyta</taxon>
        <taxon>Spermatophyta</taxon>
        <taxon>Magnoliopsida</taxon>
        <taxon>eudicotyledons</taxon>
        <taxon>Gunneridae</taxon>
        <taxon>Pentapetalae</taxon>
        <taxon>asterids</taxon>
        <taxon>lamiids</taxon>
        <taxon>Lamiales</taxon>
        <taxon>Plantaginaceae</taxon>
        <taxon>Cheloneae</taxon>
        <taxon>Penstemon</taxon>
    </lineage>
</organism>
<sequence>MALTSVKSIERALELIDSKKENLKKAFEQLQSRSSTLSSFSITWPDLDSYFTSLQSELLHNFSTLQTHKPKPEKQKDSLFSESVPARPELKSLCEKMDGLGLRKYVIDRPRERTEIRVELADALKHAPDPGSIVLDALEGFWDDKLGSVSRLRTVCVVLLEELMRAGVEIGVEVRERARVVALEWKGKMAESNVVGDGDEEGKEEKRGLERLGYLQLLASYKLFSDGGGFDVNELIDHVVSSARYRQNVDLCRILGLESRIPDVIQRLIIKGRQLLALKFIFEFELTDEFPPVPLLKDYVMDTKKIAQKVRKGGKSSRQSLNDAAMKEISALKSVIKCIKDHGLESQYSKDELVKRIEKLEKEKADRKRPSSAAPLPKPQQQQQQMKQPKQNGIKRMKTGAAGPSAVRRRPPHPVPSSSVNNREGLLPNYAPPQYVGSPAGPYGMASAPSYGMQRAALVGFPGNLNPATSNPYPSETHAQPQPQPPAAYYDRPVPVGGYAGYEMPPQYHPVYYPH</sequence>
<keyword evidence="6" id="KW-0175">Coiled coil</keyword>
<keyword evidence="3 5" id="KW-0221">Differentiation</keyword>
<dbReference type="Pfam" id="PF07899">
    <property type="entry name" value="Frigida"/>
    <property type="match status" value="1"/>
</dbReference>
<evidence type="ECO:0000256" key="2">
    <source>
        <dbReference type="ARBA" id="ARBA00022473"/>
    </source>
</evidence>
<comment type="similarity">
    <text evidence="1 5">Belongs to the Frigida family.</text>
</comment>
<name>A0ABD3UP32_9LAMI</name>
<feature type="region of interest" description="Disordered" evidence="7">
    <location>
        <begin position="361"/>
        <end position="433"/>
    </location>
</feature>
<evidence type="ECO:0000313" key="9">
    <source>
        <dbReference type="Proteomes" id="UP001634393"/>
    </source>
</evidence>
<dbReference type="GO" id="GO:0030154">
    <property type="term" value="P:cell differentiation"/>
    <property type="evidence" value="ECO:0007669"/>
    <property type="project" value="UniProtKB-KW"/>
</dbReference>
<evidence type="ECO:0000313" key="8">
    <source>
        <dbReference type="EMBL" id="KAL3851150.1"/>
    </source>
</evidence>
<keyword evidence="4 5" id="KW-0287">Flowering</keyword>
<evidence type="ECO:0000256" key="4">
    <source>
        <dbReference type="ARBA" id="ARBA00023089"/>
    </source>
</evidence>
<keyword evidence="2 5" id="KW-0217">Developmental protein</keyword>